<dbReference type="InterPro" id="IPR008312">
    <property type="entry name" value="T6SS_TssB1"/>
</dbReference>
<sequence>MAESTQHKLSRVRPPRVQITYDVEIGDAIEKKELPYIVGMMADLSGKPAEALPPVKDRKFVEIDRDNFQDVLSSINPRVAFRVPNRLQPGSADSLNVELKFKHLDDFGPVEVLKQVPALKRLFEARSRLRDLLTKLDGNDDLDALLKSVMASTEDLAALKKQLAGPSAAPAATEPPAEPAAE</sequence>
<dbReference type="AlphaFoldDB" id="A0A431VKM0"/>
<accession>A0A431VKM0</accession>
<name>A0A431VKM0_9PROT</name>
<dbReference type="OrthoDB" id="9789942at2"/>
<keyword evidence="3" id="KW-1185">Reference proteome</keyword>
<evidence type="ECO:0000313" key="2">
    <source>
        <dbReference type="EMBL" id="RTR22919.1"/>
    </source>
</evidence>
<dbReference type="Proteomes" id="UP000277007">
    <property type="component" value="Unassembled WGS sequence"/>
</dbReference>
<feature type="region of interest" description="Disordered" evidence="1">
    <location>
        <begin position="163"/>
        <end position="182"/>
    </location>
</feature>
<reference evidence="2 3" key="1">
    <citation type="submission" date="2018-12" db="EMBL/GenBank/DDBJ databases">
        <authorList>
            <person name="Yang Y."/>
        </authorList>
    </citation>
    <scope>NUCLEOTIDE SEQUENCE [LARGE SCALE GENOMIC DNA]</scope>
    <source>
        <strain evidence="2 3">L-25-5w-1</strain>
    </source>
</reference>
<dbReference type="PANTHER" id="PTHR35850:SF1">
    <property type="entry name" value="TYPE VI SECRETION SYSTEM SHEATH PROTEIN TSSB1"/>
    <property type="match status" value="1"/>
</dbReference>
<evidence type="ECO:0000256" key="1">
    <source>
        <dbReference type="SAM" id="MobiDB-lite"/>
    </source>
</evidence>
<proteinExistence type="predicted"/>
<dbReference type="EMBL" id="RXMA01000003">
    <property type="protein sequence ID" value="RTR22919.1"/>
    <property type="molecule type" value="Genomic_DNA"/>
</dbReference>
<dbReference type="PANTHER" id="PTHR35850">
    <property type="entry name" value="CYTOPLASMIC PROTEIN-RELATED"/>
    <property type="match status" value="1"/>
</dbReference>
<dbReference type="PIRSF" id="PIRSF028301">
    <property type="entry name" value="UCP028301"/>
    <property type="match status" value="1"/>
</dbReference>
<gene>
    <name evidence="2" type="primary">tssB</name>
    <name evidence="2" type="ORF">EJ903_04900</name>
</gene>
<dbReference type="Pfam" id="PF05591">
    <property type="entry name" value="T6SS_VipA"/>
    <property type="match status" value="1"/>
</dbReference>
<protein>
    <submittedName>
        <fullName evidence="2">Type VI secretion system contractile sheath small subunit</fullName>
    </submittedName>
</protein>
<comment type="caution">
    <text evidence="2">The sequence shown here is derived from an EMBL/GenBank/DDBJ whole genome shotgun (WGS) entry which is preliminary data.</text>
</comment>
<dbReference type="NCBIfam" id="TIGR03358">
    <property type="entry name" value="VI_chp_5"/>
    <property type="match status" value="1"/>
</dbReference>
<feature type="compositionally biased region" description="Low complexity" evidence="1">
    <location>
        <begin position="164"/>
        <end position="182"/>
    </location>
</feature>
<evidence type="ECO:0000313" key="3">
    <source>
        <dbReference type="Proteomes" id="UP000277007"/>
    </source>
</evidence>
<organism evidence="2 3">
    <name type="scientific">Azospirillum griseum</name>
    <dbReference type="NCBI Taxonomy" id="2496639"/>
    <lineage>
        <taxon>Bacteria</taxon>
        <taxon>Pseudomonadati</taxon>
        <taxon>Pseudomonadota</taxon>
        <taxon>Alphaproteobacteria</taxon>
        <taxon>Rhodospirillales</taxon>
        <taxon>Azospirillaceae</taxon>
        <taxon>Azospirillum</taxon>
    </lineage>
</organism>
<dbReference type="RefSeq" id="WP_126612709.1">
    <property type="nucleotide sequence ID" value="NZ_JBHUCY010000004.1"/>
</dbReference>